<dbReference type="PANTHER" id="PTHR11063">
    <property type="entry name" value="GLUTAMATE SEMIALDEHYDE DEHYDROGENASE"/>
    <property type="match status" value="1"/>
</dbReference>
<comment type="caution">
    <text evidence="1">The sequence shown here is derived from an EMBL/GenBank/DDBJ whole genome shotgun (WGS) entry which is preliminary data.</text>
</comment>
<organism evidence="1 2">
    <name type="scientific">Carnegiea gigantea</name>
    <dbReference type="NCBI Taxonomy" id="171969"/>
    <lineage>
        <taxon>Eukaryota</taxon>
        <taxon>Viridiplantae</taxon>
        <taxon>Streptophyta</taxon>
        <taxon>Embryophyta</taxon>
        <taxon>Tracheophyta</taxon>
        <taxon>Spermatophyta</taxon>
        <taxon>Magnoliopsida</taxon>
        <taxon>eudicotyledons</taxon>
        <taxon>Gunneridae</taxon>
        <taxon>Pentapetalae</taxon>
        <taxon>Caryophyllales</taxon>
        <taxon>Cactineae</taxon>
        <taxon>Cactaceae</taxon>
        <taxon>Cactoideae</taxon>
        <taxon>Echinocereeae</taxon>
        <taxon>Carnegiea</taxon>
    </lineage>
</organism>
<dbReference type="OrthoDB" id="1813101at2759"/>
<name>A0A9Q1GM08_9CARY</name>
<proteinExistence type="predicted"/>
<dbReference type="EMBL" id="JAKOGI010002949">
    <property type="protein sequence ID" value="KAJ8421058.1"/>
    <property type="molecule type" value="Genomic_DNA"/>
</dbReference>
<protein>
    <submittedName>
        <fullName evidence="1">Uncharacterized protein</fullName>
    </submittedName>
</protein>
<sequence>MTTKVKVAVYAAYVGVPIIIASGKKIDGIIKVLQVLRIGTLFHKDAHSWAPIKETGAHSMAIPVQGSSRRLQERRKILLDIANALEANKELIKAENDADVTIWLLEHLSLIEIPRNVDTYLASAFWQRSRLYKDRSKAIWISFLEKDRPFCWVAHLWYIQHFVSNGKTFAYV</sequence>
<dbReference type="Proteomes" id="UP001153076">
    <property type="component" value="Unassembled WGS sequence"/>
</dbReference>
<dbReference type="AlphaFoldDB" id="A0A9Q1GM08"/>
<dbReference type="PANTHER" id="PTHR11063:SF8">
    <property type="entry name" value="DELTA-1-PYRROLINE-5-CARBOXYLATE SYNTHASE"/>
    <property type="match status" value="1"/>
</dbReference>
<dbReference type="GO" id="GO:0004350">
    <property type="term" value="F:glutamate-5-semialdehyde dehydrogenase activity"/>
    <property type="evidence" value="ECO:0007669"/>
    <property type="project" value="TreeGrafter"/>
</dbReference>
<gene>
    <name evidence="1" type="ORF">Cgig2_032880</name>
</gene>
<reference evidence="1" key="1">
    <citation type="submission" date="2022-04" db="EMBL/GenBank/DDBJ databases">
        <title>Carnegiea gigantea Genome sequencing and assembly v2.</title>
        <authorList>
            <person name="Copetti D."/>
            <person name="Sanderson M.J."/>
            <person name="Burquez A."/>
            <person name="Wojciechowski M.F."/>
        </authorList>
    </citation>
    <scope>NUCLEOTIDE SEQUENCE</scope>
    <source>
        <strain evidence="1">SGP5-SGP5p</strain>
        <tissue evidence="1">Aerial part</tissue>
    </source>
</reference>
<accession>A0A9Q1GM08</accession>
<evidence type="ECO:0000313" key="2">
    <source>
        <dbReference type="Proteomes" id="UP001153076"/>
    </source>
</evidence>
<keyword evidence="2" id="KW-1185">Reference proteome</keyword>
<evidence type="ECO:0000313" key="1">
    <source>
        <dbReference type="EMBL" id="KAJ8421058.1"/>
    </source>
</evidence>